<name>A0A9D4PM54_RHISA</name>
<dbReference type="EMBL" id="JABSTV010001252">
    <property type="protein sequence ID" value="KAH7947553.1"/>
    <property type="molecule type" value="Genomic_DNA"/>
</dbReference>
<dbReference type="OrthoDB" id="6503944at2759"/>
<reference evidence="1" key="2">
    <citation type="submission" date="2021-09" db="EMBL/GenBank/DDBJ databases">
        <authorList>
            <person name="Jia N."/>
            <person name="Wang J."/>
            <person name="Shi W."/>
            <person name="Du L."/>
            <person name="Sun Y."/>
            <person name="Zhan W."/>
            <person name="Jiang J."/>
            <person name="Wang Q."/>
            <person name="Zhang B."/>
            <person name="Ji P."/>
            <person name="Sakyi L.B."/>
            <person name="Cui X."/>
            <person name="Yuan T."/>
            <person name="Jiang B."/>
            <person name="Yang W."/>
            <person name="Lam T.T.-Y."/>
            <person name="Chang Q."/>
            <person name="Ding S."/>
            <person name="Wang X."/>
            <person name="Zhu J."/>
            <person name="Ruan X."/>
            <person name="Zhao L."/>
            <person name="Wei J."/>
            <person name="Que T."/>
            <person name="Du C."/>
            <person name="Cheng J."/>
            <person name="Dai P."/>
            <person name="Han X."/>
            <person name="Huang E."/>
            <person name="Gao Y."/>
            <person name="Liu J."/>
            <person name="Shao H."/>
            <person name="Ye R."/>
            <person name="Li L."/>
            <person name="Wei W."/>
            <person name="Wang X."/>
            <person name="Wang C."/>
            <person name="Huo Q."/>
            <person name="Li W."/>
            <person name="Guo W."/>
            <person name="Chen H."/>
            <person name="Chen S."/>
            <person name="Zhou L."/>
            <person name="Zhou L."/>
            <person name="Ni X."/>
            <person name="Tian J."/>
            <person name="Zhou Y."/>
            <person name="Sheng Y."/>
            <person name="Liu T."/>
            <person name="Pan Y."/>
            <person name="Xia L."/>
            <person name="Li J."/>
            <person name="Zhao F."/>
            <person name="Cao W."/>
        </authorList>
    </citation>
    <scope>NUCLEOTIDE SEQUENCE</scope>
    <source>
        <strain evidence="1">Rsan-2018</strain>
        <tissue evidence="1">Larvae</tissue>
    </source>
</reference>
<dbReference type="Proteomes" id="UP000821837">
    <property type="component" value="Chromosome 6"/>
</dbReference>
<organism evidence="1 2">
    <name type="scientific">Rhipicephalus sanguineus</name>
    <name type="common">Brown dog tick</name>
    <name type="synonym">Ixodes sanguineus</name>
    <dbReference type="NCBI Taxonomy" id="34632"/>
    <lineage>
        <taxon>Eukaryota</taxon>
        <taxon>Metazoa</taxon>
        <taxon>Ecdysozoa</taxon>
        <taxon>Arthropoda</taxon>
        <taxon>Chelicerata</taxon>
        <taxon>Arachnida</taxon>
        <taxon>Acari</taxon>
        <taxon>Parasitiformes</taxon>
        <taxon>Ixodida</taxon>
        <taxon>Ixodoidea</taxon>
        <taxon>Ixodidae</taxon>
        <taxon>Rhipicephalinae</taxon>
        <taxon>Rhipicephalus</taxon>
        <taxon>Rhipicephalus</taxon>
    </lineage>
</organism>
<sequence>MPTDCGDQSSGQSVRRPRLRALRDRLLSCKPVQRFLDWYGQFWGDEDEEERRLHEADADDGFVNWFCLPFFVTRRPRCAVAKNVEAALGGADAAQRSFDVDK</sequence>
<dbReference type="VEuPathDB" id="VectorBase:RSAN_032167"/>
<evidence type="ECO:0000313" key="2">
    <source>
        <dbReference type="Proteomes" id="UP000821837"/>
    </source>
</evidence>
<reference evidence="1" key="1">
    <citation type="journal article" date="2020" name="Cell">
        <title>Large-Scale Comparative Analyses of Tick Genomes Elucidate Their Genetic Diversity and Vector Capacities.</title>
        <authorList>
            <consortium name="Tick Genome and Microbiome Consortium (TIGMIC)"/>
            <person name="Jia N."/>
            <person name="Wang J."/>
            <person name="Shi W."/>
            <person name="Du L."/>
            <person name="Sun Y."/>
            <person name="Zhan W."/>
            <person name="Jiang J.F."/>
            <person name="Wang Q."/>
            <person name="Zhang B."/>
            <person name="Ji P."/>
            <person name="Bell-Sakyi L."/>
            <person name="Cui X.M."/>
            <person name="Yuan T.T."/>
            <person name="Jiang B.G."/>
            <person name="Yang W.F."/>
            <person name="Lam T.T."/>
            <person name="Chang Q.C."/>
            <person name="Ding S.J."/>
            <person name="Wang X.J."/>
            <person name="Zhu J.G."/>
            <person name="Ruan X.D."/>
            <person name="Zhao L."/>
            <person name="Wei J.T."/>
            <person name="Ye R.Z."/>
            <person name="Que T.C."/>
            <person name="Du C.H."/>
            <person name="Zhou Y.H."/>
            <person name="Cheng J.X."/>
            <person name="Dai P.F."/>
            <person name="Guo W.B."/>
            <person name="Han X.H."/>
            <person name="Huang E.J."/>
            <person name="Li L.F."/>
            <person name="Wei W."/>
            <person name="Gao Y.C."/>
            <person name="Liu J.Z."/>
            <person name="Shao H.Z."/>
            <person name="Wang X."/>
            <person name="Wang C.C."/>
            <person name="Yang T.C."/>
            <person name="Huo Q.B."/>
            <person name="Li W."/>
            <person name="Chen H.Y."/>
            <person name="Chen S.E."/>
            <person name="Zhou L.G."/>
            <person name="Ni X.B."/>
            <person name="Tian J.H."/>
            <person name="Sheng Y."/>
            <person name="Liu T."/>
            <person name="Pan Y.S."/>
            <person name="Xia L.Y."/>
            <person name="Li J."/>
            <person name="Zhao F."/>
            <person name="Cao W.C."/>
        </authorList>
    </citation>
    <scope>NUCLEOTIDE SEQUENCE</scope>
    <source>
        <strain evidence="1">Rsan-2018</strain>
    </source>
</reference>
<dbReference type="OMA" id="CLPFFVT"/>
<dbReference type="AlphaFoldDB" id="A0A9D4PM54"/>
<accession>A0A9D4PM54</accession>
<protein>
    <submittedName>
        <fullName evidence="1">Uncharacterized protein</fullName>
    </submittedName>
</protein>
<evidence type="ECO:0000313" key="1">
    <source>
        <dbReference type="EMBL" id="KAH7947553.1"/>
    </source>
</evidence>
<keyword evidence="2" id="KW-1185">Reference proteome</keyword>
<comment type="caution">
    <text evidence="1">The sequence shown here is derived from an EMBL/GenBank/DDBJ whole genome shotgun (WGS) entry which is preliminary data.</text>
</comment>
<gene>
    <name evidence="1" type="ORF">HPB52_013182</name>
</gene>
<proteinExistence type="predicted"/>